<name>A0A4R4A5A4_MARGR</name>
<evidence type="ECO:0000313" key="2">
    <source>
        <dbReference type="EMBL" id="TCW32640.1"/>
    </source>
</evidence>
<dbReference type="AlphaFoldDB" id="A0A4R4A5A4"/>
<accession>A0A4R4A5A4</accession>
<comment type="caution">
    <text evidence="2">The sequence shown here is derived from an EMBL/GenBank/DDBJ whole genome shotgun (WGS) entry which is preliminary data.</text>
</comment>
<sequence>MIRWFPSRSTRTHPLLGRRALVFALASALCLTLALGIVYGREPVYRATASVLTVKPKAVDAPSATADPEHVMIQRRLLLGESLLGRLAIDLAEAGLAVDVAALRTRLAVEPIPETNLLELRAEGGDPERLAAIVNHWVRAYERLRAEQVSASAGRTTTELEEEQARLERRIESARAELETFAAEHDIVGIERAESRALAELEDLNDALGKARNREVEALARLRALDEAVARGERLIPREQQNDIARLQRYVERGRERLDQLYARYTQAYIDRDPALRDLPGEQAALEQSLERALLVARITVRDEARQELDAARETVALLEDDLDRQQRAVQTFSRHFATFEGLREGLDGLETRFAENAQRLAEIALRDFEQYPPIQVVEWAYAPSAPIRPDYARDLPIALAAALLAALFLTWLTDYLGERSTAPRVSYLGVRIERGEDGDGVRLVESAAPAPEDGAGQSATLEAPRARAAVIDLPRLPRLLDPAEIELLLRDVDTEVRGHCALLLSGVTPAELMLLDRDCFDPVAGTLSVPGAGRRELALAPGAWGRLEPLLDGLRRGIGPLAAERLDRALGKAAGASMLPERRGVDAQALWHSYLVYLAHQGADFEWLQRRVGPLAPELRSALRKFMVAGERGEGIDWVHPVLRD</sequence>
<evidence type="ECO:0000256" key="1">
    <source>
        <dbReference type="SAM" id="Coils"/>
    </source>
</evidence>
<dbReference type="InterPro" id="IPR050445">
    <property type="entry name" value="Bact_polysacc_biosynth/exp"/>
</dbReference>
<proteinExistence type="predicted"/>
<dbReference type="RefSeq" id="WP_165913558.1">
    <property type="nucleotide sequence ID" value="NZ_NRRH01000028.1"/>
</dbReference>
<evidence type="ECO:0000313" key="3">
    <source>
        <dbReference type="Proteomes" id="UP000295247"/>
    </source>
</evidence>
<reference evidence="2 3" key="1">
    <citation type="submission" date="2019-03" db="EMBL/GenBank/DDBJ databases">
        <title>Genomic Encyclopedia of Type Strains, Phase IV (KMG-IV): sequencing the most valuable type-strain genomes for metagenomic binning, comparative biology and taxonomic classification.</title>
        <authorList>
            <person name="Goeker M."/>
        </authorList>
    </citation>
    <scope>NUCLEOTIDE SEQUENCE [LARGE SCALE GENOMIC DNA]</scope>
    <source>
        <strain evidence="2 3">DSM 203</strain>
    </source>
</reference>
<keyword evidence="1" id="KW-0175">Coiled coil</keyword>
<organism evidence="2 3">
    <name type="scientific">Marichromatium gracile</name>
    <name type="common">Chromatium gracile</name>
    <dbReference type="NCBI Taxonomy" id="1048"/>
    <lineage>
        <taxon>Bacteria</taxon>
        <taxon>Pseudomonadati</taxon>
        <taxon>Pseudomonadota</taxon>
        <taxon>Gammaproteobacteria</taxon>
        <taxon>Chromatiales</taxon>
        <taxon>Chromatiaceae</taxon>
        <taxon>Marichromatium</taxon>
    </lineage>
</organism>
<dbReference type="Proteomes" id="UP000295247">
    <property type="component" value="Unassembled WGS sequence"/>
</dbReference>
<feature type="coiled-coil region" evidence="1">
    <location>
        <begin position="157"/>
        <end position="221"/>
    </location>
</feature>
<dbReference type="PANTHER" id="PTHR32309:SF31">
    <property type="entry name" value="CAPSULAR EXOPOLYSACCHARIDE FAMILY"/>
    <property type="match status" value="1"/>
</dbReference>
<dbReference type="EMBL" id="SMDC01000017">
    <property type="protein sequence ID" value="TCW32640.1"/>
    <property type="molecule type" value="Genomic_DNA"/>
</dbReference>
<gene>
    <name evidence="2" type="ORF">EDC29_1175</name>
</gene>
<protein>
    <submittedName>
        <fullName evidence="2">Uncharacterized protein involved in exopolysaccharide biosynthesis</fullName>
    </submittedName>
</protein>
<feature type="coiled-coil region" evidence="1">
    <location>
        <begin position="302"/>
        <end position="329"/>
    </location>
</feature>
<dbReference type="PANTHER" id="PTHR32309">
    <property type="entry name" value="TYROSINE-PROTEIN KINASE"/>
    <property type="match status" value="1"/>
</dbReference>